<dbReference type="Gene3D" id="2.60.120.1130">
    <property type="match status" value="1"/>
</dbReference>
<dbReference type="InterPro" id="IPR024618">
    <property type="entry name" value="DUF3857"/>
</dbReference>
<proteinExistence type="predicted"/>
<dbReference type="InterPro" id="IPR002931">
    <property type="entry name" value="Transglutaminase-like"/>
</dbReference>
<accession>A0A2P8HIZ8</accession>
<name>A0A2P8HIZ8_CHINA</name>
<feature type="domain" description="Transglutaminase-like" evidence="2">
    <location>
        <begin position="317"/>
        <end position="426"/>
    </location>
</feature>
<evidence type="ECO:0000259" key="3">
    <source>
        <dbReference type="Pfam" id="PF12969"/>
    </source>
</evidence>
<evidence type="ECO:0000256" key="1">
    <source>
        <dbReference type="SAM" id="SignalP"/>
    </source>
</evidence>
<reference evidence="4 5" key="1">
    <citation type="submission" date="2018-03" db="EMBL/GenBank/DDBJ databases">
        <title>Genomic Encyclopedia of Archaeal and Bacterial Type Strains, Phase II (KMG-II): from individual species to whole genera.</title>
        <authorList>
            <person name="Goeker M."/>
        </authorList>
    </citation>
    <scope>NUCLEOTIDE SEQUENCE [LARGE SCALE GENOMIC DNA]</scope>
    <source>
        <strain evidence="4 5">DSM 24859</strain>
    </source>
</reference>
<keyword evidence="5" id="KW-1185">Reference proteome</keyword>
<dbReference type="Pfam" id="PF12969">
    <property type="entry name" value="DUF3857"/>
    <property type="match status" value="1"/>
</dbReference>
<feature type="signal peptide" evidence="1">
    <location>
        <begin position="1"/>
        <end position="22"/>
    </location>
</feature>
<feature type="chain" id="PRO_5015137610" evidence="1">
    <location>
        <begin position="23"/>
        <end position="671"/>
    </location>
</feature>
<gene>
    <name evidence="4" type="ORF">CLV51_103151</name>
</gene>
<evidence type="ECO:0000259" key="2">
    <source>
        <dbReference type="Pfam" id="PF01841"/>
    </source>
</evidence>
<comment type="caution">
    <text evidence="4">The sequence shown here is derived from an EMBL/GenBank/DDBJ whole genome shotgun (WGS) entry which is preliminary data.</text>
</comment>
<evidence type="ECO:0000313" key="4">
    <source>
        <dbReference type="EMBL" id="PSL46175.1"/>
    </source>
</evidence>
<keyword evidence="1" id="KW-0732">Signal</keyword>
<sequence length="671" mass="76763">MRYTTVLLTFMMGCLIASSAVAQDGSKMKFGKISKEEFDVKKFEKDTGAHAVILSEIGSSAFESDGKDLRLVFKVHRRIKIIDKNGYDLATVKVPLYKSDRQEERILNLKAVSYNLENGEIVDTRMDSKNVFTDKQDKFLIVKKFALPAVKEGTIIEYTYTISSPYYRHLRAWNFQGEYPALWSEYSVGIPEYFDYILIPQGYEPFVVRTKEPSRTTLSFRNESQGGAGPSNTVTVTPNVTIYKWAMKDVPPIRNESFITTIDNYVNRIEFQLSAYNMPEEPRKPVQSTWEQLMTDLMKAEDLGGTLNNNNGFLGDVVDGLIKDAKTDKEKAQKIYAWVRDNYTCTDHSALWMQKTLKTTFNAKNGNVAEINLLLVAMLKRAKLESYPIILSTRDNGYVYQFYPLTTRFNYLIAGAYVGDEFVNLDASEPLLGFGKLPAACYNGAARTVNEAATPVILGADSLREQKFTSVTLGKLENGYLTGSFQQRPTYFESYSVRKKVKDKSEDEFFKEITKSYTSEITLENKAIDDIKELESPVLVKYDFKMQVGNDDVLYISPLFGEAYRNNPFKSMERKFPVEMSHVSDEVYSFNMDVPEGYVVDELPKGAMARFNENDGLFQYLIQQQENHIQLRCRVKLAKANFEPDEYSSLREFFDLIVKKQAEQIVLKKKK</sequence>
<dbReference type="Gene3D" id="3.10.620.30">
    <property type="match status" value="1"/>
</dbReference>
<organism evidence="4 5">
    <name type="scientific">Chitinophaga niastensis</name>
    <dbReference type="NCBI Taxonomy" id="536980"/>
    <lineage>
        <taxon>Bacteria</taxon>
        <taxon>Pseudomonadati</taxon>
        <taxon>Bacteroidota</taxon>
        <taxon>Chitinophagia</taxon>
        <taxon>Chitinophagales</taxon>
        <taxon>Chitinophagaceae</taxon>
        <taxon>Chitinophaga</taxon>
    </lineage>
</organism>
<dbReference type="Proteomes" id="UP000240971">
    <property type="component" value="Unassembled WGS sequence"/>
</dbReference>
<dbReference type="Gene3D" id="2.60.40.3140">
    <property type="match status" value="1"/>
</dbReference>
<protein>
    <submittedName>
        <fullName evidence="4">Transglutaminase superfamily protein</fullName>
    </submittedName>
</protein>
<dbReference type="EMBL" id="PYAW01000003">
    <property type="protein sequence ID" value="PSL46175.1"/>
    <property type="molecule type" value="Genomic_DNA"/>
</dbReference>
<feature type="domain" description="DUF3857" evidence="3">
    <location>
        <begin position="70"/>
        <end position="253"/>
    </location>
</feature>
<dbReference type="Pfam" id="PF01841">
    <property type="entry name" value="Transglut_core"/>
    <property type="match status" value="1"/>
</dbReference>
<dbReference type="AlphaFoldDB" id="A0A2P8HIZ8"/>
<evidence type="ECO:0000313" key="5">
    <source>
        <dbReference type="Proteomes" id="UP000240971"/>
    </source>
</evidence>